<name>A0A3N5Y2T4_9ALTE</name>
<reference evidence="1 2" key="1">
    <citation type="submission" date="2018-11" db="EMBL/GenBank/DDBJ databases">
        <authorList>
            <person name="Ye M.-Q."/>
            <person name="Du Z.-J."/>
        </authorList>
    </citation>
    <scope>NUCLEOTIDE SEQUENCE [LARGE SCALE GENOMIC DNA]</scope>
    <source>
        <strain evidence="1 2">U0105</strain>
    </source>
</reference>
<evidence type="ECO:0000313" key="1">
    <source>
        <dbReference type="EMBL" id="RPJ67640.1"/>
    </source>
</evidence>
<comment type="caution">
    <text evidence="1">The sequence shown here is derived from an EMBL/GenBank/DDBJ whole genome shotgun (WGS) entry which is preliminary data.</text>
</comment>
<keyword evidence="2" id="KW-1185">Reference proteome</keyword>
<proteinExistence type="predicted"/>
<accession>A0A3N5Y2T4</accession>
<sequence length="94" mass="10511">MERLNSENPLILFGLWQSGNELVLIENHGFGALSSYLKNKAGILPSLRNRKKVTACGILKEAETALSWYEATINLFMYTFLTFKTLASGQIAEN</sequence>
<dbReference type="RefSeq" id="WP_124027540.1">
    <property type="nucleotide sequence ID" value="NZ_JBHRSN010000015.1"/>
</dbReference>
<dbReference type="EMBL" id="RPOK01000002">
    <property type="protein sequence ID" value="RPJ67640.1"/>
    <property type="molecule type" value="Genomic_DNA"/>
</dbReference>
<evidence type="ECO:0000313" key="2">
    <source>
        <dbReference type="Proteomes" id="UP000275281"/>
    </source>
</evidence>
<organism evidence="1 2">
    <name type="scientific">Alteromonas sediminis</name>
    <dbReference type="NCBI Taxonomy" id="2259342"/>
    <lineage>
        <taxon>Bacteria</taxon>
        <taxon>Pseudomonadati</taxon>
        <taxon>Pseudomonadota</taxon>
        <taxon>Gammaproteobacteria</taxon>
        <taxon>Alteromonadales</taxon>
        <taxon>Alteromonadaceae</taxon>
        <taxon>Alteromonas/Salinimonas group</taxon>
        <taxon>Alteromonas</taxon>
    </lineage>
</organism>
<protein>
    <submittedName>
        <fullName evidence="1">Uncharacterized protein</fullName>
    </submittedName>
</protein>
<dbReference type="AlphaFoldDB" id="A0A3N5Y2T4"/>
<dbReference type="Proteomes" id="UP000275281">
    <property type="component" value="Unassembled WGS sequence"/>
</dbReference>
<gene>
    <name evidence="1" type="ORF">DRW07_09020</name>
</gene>